<sequence>MTTVAVTGACGKAGRAVVADLLAHGYTVLATDVVGVPGDEGDLGTPLVHADLTDYGQAIEALAGAQLVVHLANIPAPGRSTPPETINRNTTMNTNVFLAAARLGVRKVVWASSETTLGLPFPTGPQYVPVDEAHFPHPTTTYALSKVLGEETAKHISALTGIPFVGLRISNIFRPEDYARVPGFQDDAQARRWNLWGYVDARDVAQAVRRALEAQTTGSHNVIVAAADTIMDRPSAELLDEVFPDVERRRDVTGNETLLSIDAARELLGYAPEHSWRDQPGASGGTRDDSAGGDARDARDERADDEGRRRDDEAIDPQI</sequence>
<evidence type="ECO:0000313" key="6">
    <source>
        <dbReference type="EMBL" id="MBB2924770.1"/>
    </source>
</evidence>
<dbReference type="PANTHER" id="PTHR43103:SF5">
    <property type="entry name" value="4-EPIMERASE, PUTATIVE (AFU_ORTHOLOGUE AFUA_7G00360)-RELATED"/>
    <property type="match status" value="1"/>
</dbReference>
<evidence type="ECO:0000256" key="2">
    <source>
        <dbReference type="ARBA" id="ARBA00023002"/>
    </source>
</evidence>
<protein>
    <submittedName>
        <fullName evidence="6">Nucleoside-diphosphate-sugar epimerase</fullName>
    </submittedName>
</protein>
<dbReference type="SUPFAM" id="SSF51735">
    <property type="entry name" value="NAD(P)-binding Rossmann-fold domains"/>
    <property type="match status" value="1"/>
</dbReference>
<evidence type="ECO:0000259" key="5">
    <source>
        <dbReference type="Pfam" id="PF01370"/>
    </source>
</evidence>
<dbReference type="Pfam" id="PF01370">
    <property type="entry name" value="Epimerase"/>
    <property type="match status" value="1"/>
</dbReference>
<reference evidence="6 7" key="2">
    <citation type="submission" date="2020-08" db="EMBL/GenBank/DDBJ databases">
        <authorList>
            <person name="Partida-Martinez L."/>
            <person name="Huntemann M."/>
            <person name="Clum A."/>
            <person name="Wang J."/>
            <person name="Palaniappan K."/>
            <person name="Ritter S."/>
            <person name="Chen I.-M."/>
            <person name="Stamatis D."/>
            <person name="Reddy T."/>
            <person name="O'Malley R."/>
            <person name="Daum C."/>
            <person name="Shapiro N."/>
            <person name="Ivanova N."/>
            <person name="Kyrpides N."/>
            <person name="Woyke T."/>
        </authorList>
    </citation>
    <scope>NUCLEOTIDE SEQUENCE [LARGE SCALE GENOMIC DNA]</scope>
    <source>
        <strain evidence="6 7">RAS26</strain>
    </source>
</reference>
<reference evidence="6 7" key="1">
    <citation type="submission" date="2020-08" db="EMBL/GenBank/DDBJ databases">
        <title>The Agave Microbiome: Exploring the role of microbial communities in plant adaptations to desert environments.</title>
        <authorList>
            <person name="Partida-Martinez L.P."/>
        </authorList>
    </citation>
    <scope>NUCLEOTIDE SEQUENCE [LARGE SCALE GENOMIC DNA]</scope>
    <source>
        <strain evidence="6 7">RAS26</strain>
    </source>
</reference>
<evidence type="ECO:0000256" key="1">
    <source>
        <dbReference type="ARBA" id="ARBA00007637"/>
    </source>
</evidence>
<evidence type="ECO:0000256" key="3">
    <source>
        <dbReference type="ARBA" id="ARBA00023027"/>
    </source>
</evidence>
<dbReference type="InterPro" id="IPR036291">
    <property type="entry name" value="NAD(P)-bd_dom_sf"/>
</dbReference>
<dbReference type="InterPro" id="IPR001509">
    <property type="entry name" value="Epimerase_deHydtase"/>
</dbReference>
<keyword evidence="2" id="KW-0560">Oxidoreductase</keyword>
<comment type="similarity">
    <text evidence="1">Belongs to the NAD(P)-dependent epimerase/dehydratase family.</text>
</comment>
<feature type="compositionally biased region" description="Basic and acidic residues" evidence="4">
    <location>
        <begin position="286"/>
        <end position="312"/>
    </location>
</feature>
<keyword evidence="3" id="KW-0520">NAD</keyword>
<feature type="region of interest" description="Disordered" evidence="4">
    <location>
        <begin position="271"/>
        <end position="319"/>
    </location>
</feature>
<dbReference type="AlphaFoldDB" id="A0A7W4UJE2"/>
<dbReference type="Gene3D" id="3.40.50.720">
    <property type="entry name" value="NAD(P)-binding Rossmann-like Domain"/>
    <property type="match status" value="1"/>
</dbReference>
<name>A0A7W4UJE2_9CELL</name>
<dbReference type="Proteomes" id="UP000518206">
    <property type="component" value="Unassembled WGS sequence"/>
</dbReference>
<dbReference type="EMBL" id="JACHVX010000006">
    <property type="protein sequence ID" value="MBB2924770.1"/>
    <property type="molecule type" value="Genomic_DNA"/>
</dbReference>
<gene>
    <name evidence="6" type="ORF">FHR80_003706</name>
</gene>
<organism evidence="6 7">
    <name type="scientific">Cellulomonas cellasea</name>
    <dbReference type="NCBI Taxonomy" id="43670"/>
    <lineage>
        <taxon>Bacteria</taxon>
        <taxon>Bacillati</taxon>
        <taxon>Actinomycetota</taxon>
        <taxon>Actinomycetes</taxon>
        <taxon>Micrococcales</taxon>
        <taxon>Cellulomonadaceae</taxon>
        <taxon>Cellulomonas</taxon>
    </lineage>
</organism>
<proteinExistence type="inferred from homology"/>
<comment type="caution">
    <text evidence="6">The sequence shown here is derived from an EMBL/GenBank/DDBJ whole genome shotgun (WGS) entry which is preliminary data.</text>
</comment>
<evidence type="ECO:0000313" key="7">
    <source>
        <dbReference type="Proteomes" id="UP000518206"/>
    </source>
</evidence>
<dbReference type="PANTHER" id="PTHR43103">
    <property type="entry name" value="NUCLEOSIDE-DIPHOSPHATE-SUGAR EPIMERASE"/>
    <property type="match status" value="1"/>
</dbReference>
<dbReference type="RefSeq" id="WP_183297549.1">
    <property type="nucleotide sequence ID" value="NZ_JACHVX010000006.1"/>
</dbReference>
<accession>A0A7W4UJE2</accession>
<evidence type="ECO:0000256" key="4">
    <source>
        <dbReference type="SAM" id="MobiDB-lite"/>
    </source>
</evidence>
<dbReference type="GO" id="GO:0016491">
    <property type="term" value="F:oxidoreductase activity"/>
    <property type="evidence" value="ECO:0007669"/>
    <property type="project" value="UniProtKB-KW"/>
</dbReference>
<feature type="domain" description="NAD-dependent epimerase/dehydratase" evidence="5">
    <location>
        <begin position="4"/>
        <end position="221"/>
    </location>
</feature>